<organism evidence="1 2">
    <name type="scientific">Pedobacter cryoconitis</name>
    <dbReference type="NCBI Taxonomy" id="188932"/>
    <lineage>
        <taxon>Bacteria</taxon>
        <taxon>Pseudomonadati</taxon>
        <taxon>Bacteroidota</taxon>
        <taxon>Sphingobacteriia</taxon>
        <taxon>Sphingobacteriales</taxon>
        <taxon>Sphingobacteriaceae</taxon>
        <taxon>Pedobacter</taxon>
    </lineage>
</organism>
<evidence type="ECO:0000313" key="1">
    <source>
        <dbReference type="EMBL" id="RAJ24292.1"/>
    </source>
</evidence>
<name>A0A327S7H4_9SPHI</name>
<dbReference type="EMBL" id="QLLR01000032">
    <property type="protein sequence ID" value="RAJ24292.1"/>
    <property type="molecule type" value="Genomic_DNA"/>
</dbReference>
<reference evidence="1 2" key="1">
    <citation type="submission" date="2018-06" db="EMBL/GenBank/DDBJ databases">
        <title>Genomic Encyclopedia of Archaeal and Bacterial Type Strains, Phase II (KMG-II): from individual species to whole genera.</title>
        <authorList>
            <person name="Goeker M."/>
        </authorList>
    </citation>
    <scope>NUCLEOTIDE SEQUENCE [LARGE SCALE GENOMIC DNA]</scope>
    <source>
        <strain evidence="1 2">DSM 14825</strain>
    </source>
</reference>
<gene>
    <name evidence="1" type="ORF">LY11_04465</name>
</gene>
<protein>
    <submittedName>
        <fullName evidence="1">Uncharacterized protein</fullName>
    </submittedName>
</protein>
<dbReference type="AlphaFoldDB" id="A0A327S7H4"/>
<dbReference type="Proteomes" id="UP000249754">
    <property type="component" value="Unassembled WGS sequence"/>
</dbReference>
<sequence>MLEHQIITRETDSENDFFVLKLTGNDIFIGVEVSNSRNDIRLERSQLEEINNFITKHLETWPEK</sequence>
<evidence type="ECO:0000313" key="2">
    <source>
        <dbReference type="Proteomes" id="UP000249754"/>
    </source>
</evidence>
<comment type="caution">
    <text evidence="1">The sequence shown here is derived from an EMBL/GenBank/DDBJ whole genome shotgun (WGS) entry which is preliminary data.</text>
</comment>
<accession>A0A327S7H4</accession>
<proteinExistence type="predicted"/>